<proteinExistence type="predicted"/>
<dbReference type="KEGG" id="bex:A11Q_635"/>
<dbReference type="OrthoDB" id="5294461at2"/>
<dbReference type="EMBL" id="CP003537">
    <property type="protein sequence ID" value="AGH94855.1"/>
    <property type="molecule type" value="Genomic_DNA"/>
</dbReference>
<dbReference type="RefSeq" id="WP_015469345.1">
    <property type="nucleotide sequence ID" value="NC_020813.1"/>
</dbReference>
<name>M4V8S2_9BACT</name>
<accession>M4V8S2</accession>
<dbReference type="PATRIC" id="fig|1184267.3.peg.644"/>
<reference evidence="2 3" key="1">
    <citation type="journal article" date="2013" name="ISME J.">
        <title>By their genes ye shall know them: genomic signatures of predatory bacteria.</title>
        <authorList>
            <person name="Pasternak Z."/>
            <person name="Pietrokovski S."/>
            <person name="Rotem O."/>
            <person name="Gophna U."/>
            <person name="Lurie-Weinberger M.N."/>
            <person name="Jurkevitch E."/>
        </authorList>
    </citation>
    <scope>NUCLEOTIDE SEQUENCE [LARGE SCALE GENOMIC DNA]</scope>
    <source>
        <strain evidence="2 3">JSS</strain>
    </source>
</reference>
<dbReference type="STRING" id="1184267.A11Q_635"/>
<keyword evidence="1" id="KW-0472">Membrane</keyword>
<sequence length="179" mass="21088">MKTEKEFADFFIESYHTHLADRGNASSPMSPNEDLAQIVKNHWTDLTTHLNSYFSNEDRLQITQKAAELLAQNSKSENLSTAWAHVIRDFYTQNSWGFKTITYKPKIKQTEEQKTFWKLFKYGWAFFQSMIVLKIAVYYFGLESAERPEDVSQFWVWLFFGISVGSLAFFAYRNRNETD</sequence>
<gene>
    <name evidence="2" type="ORF">A11Q_635</name>
</gene>
<dbReference type="eggNOG" id="ENOG50319AM">
    <property type="taxonomic scope" value="Bacteria"/>
</dbReference>
<dbReference type="AlphaFoldDB" id="M4V8S2"/>
<keyword evidence="1" id="KW-0812">Transmembrane</keyword>
<evidence type="ECO:0000256" key="1">
    <source>
        <dbReference type="SAM" id="Phobius"/>
    </source>
</evidence>
<dbReference type="Proteomes" id="UP000012040">
    <property type="component" value="Chromosome"/>
</dbReference>
<feature type="transmembrane region" description="Helical" evidence="1">
    <location>
        <begin position="122"/>
        <end position="142"/>
    </location>
</feature>
<evidence type="ECO:0000313" key="2">
    <source>
        <dbReference type="EMBL" id="AGH94855.1"/>
    </source>
</evidence>
<keyword evidence="1" id="KW-1133">Transmembrane helix</keyword>
<evidence type="ECO:0000313" key="3">
    <source>
        <dbReference type="Proteomes" id="UP000012040"/>
    </source>
</evidence>
<organism evidence="2 3">
    <name type="scientific">Pseudobdellovibrio exovorus JSS</name>
    <dbReference type="NCBI Taxonomy" id="1184267"/>
    <lineage>
        <taxon>Bacteria</taxon>
        <taxon>Pseudomonadati</taxon>
        <taxon>Bdellovibrionota</taxon>
        <taxon>Bdellovibrionia</taxon>
        <taxon>Bdellovibrionales</taxon>
        <taxon>Pseudobdellovibrionaceae</taxon>
        <taxon>Pseudobdellovibrio</taxon>
    </lineage>
</organism>
<dbReference type="HOGENOM" id="CLU_1537093_0_0_7"/>
<keyword evidence="3" id="KW-1185">Reference proteome</keyword>
<protein>
    <submittedName>
        <fullName evidence="2">Uncharacterized protein</fullName>
    </submittedName>
</protein>
<feature type="transmembrane region" description="Helical" evidence="1">
    <location>
        <begin position="154"/>
        <end position="172"/>
    </location>
</feature>